<feature type="transmembrane region" description="Helical" evidence="1">
    <location>
        <begin position="7"/>
        <end position="29"/>
    </location>
</feature>
<dbReference type="PANTHER" id="PTHR30441:SF4">
    <property type="entry name" value="PROTEIN ASMA"/>
    <property type="match status" value="1"/>
</dbReference>
<keyword evidence="1" id="KW-0812">Transmembrane</keyword>
<dbReference type="AlphaFoldDB" id="A0A1G9H176"/>
<evidence type="ECO:0000313" key="3">
    <source>
        <dbReference type="Proteomes" id="UP000199053"/>
    </source>
</evidence>
<reference evidence="3" key="1">
    <citation type="submission" date="2016-10" db="EMBL/GenBank/DDBJ databases">
        <authorList>
            <person name="Varghese N."/>
            <person name="Submissions S."/>
        </authorList>
    </citation>
    <scope>NUCLEOTIDE SEQUENCE [LARGE SCALE GENOMIC DNA]</scope>
    <source>
        <strain evidence="3">DSM 16995</strain>
    </source>
</reference>
<dbReference type="InterPro" id="IPR052894">
    <property type="entry name" value="AsmA-related"/>
</dbReference>
<dbReference type="GO" id="GO:0090313">
    <property type="term" value="P:regulation of protein targeting to membrane"/>
    <property type="evidence" value="ECO:0007669"/>
    <property type="project" value="TreeGrafter"/>
</dbReference>
<gene>
    <name evidence="2" type="ORF">SAMN05660337_1962</name>
</gene>
<dbReference type="RefSeq" id="WP_092160619.1">
    <property type="nucleotide sequence ID" value="NZ_FNGA01000003.1"/>
</dbReference>
<dbReference type="PANTHER" id="PTHR30441">
    <property type="entry name" value="DUF748 DOMAIN-CONTAINING PROTEIN"/>
    <property type="match status" value="1"/>
</dbReference>
<evidence type="ECO:0000256" key="1">
    <source>
        <dbReference type="SAM" id="Phobius"/>
    </source>
</evidence>
<keyword evidence="1" id="KW-1133">Transmembrane helix</keyword>
<name>A0A1G9H176_9BACT</name>
<dbReference type="OrthoDB" id="5439010at2"/>
<keyword evidence="1" id="KW-0472">Membrane</keyword>
<dbReference type="Proteomes" id="UP000199053">
    <property type="component" value="Unassembled WGS sequence"/>
</dbReference>
<dbReference type="GO" id="GO:0005886">
    <property type="term" value="C:plasma membrane"/>
    <property type="evidence" value="ECO:0007669"/>
    <property type="project" value="TreeGrafter"/>
</dbReference>
<accession>A0A1G9H176</accession>
<dbReference type="STRING" id="246191.SAMN05660337_1962"/>
<organism evidence="2 3">
    <name type="scientific">Maridesulfovibrio ferrireducens</name>
    <dbReference type="NCBI Taxonomy" id="246191"/>
    <lineage>
        <taxon>Bacteria</taxon>
        <taxon>Pseudomonadati</taxon>
        <taxon>Thermodesulfobacteriota</taxon>
        <taxon>Desulfovibrionia</taxon>
        <taxon>Desulfovibrionales</taxon>
        <taxon>Desulfovibrionaceae</taxon>
        <taxon>Maridesulfovibrio</taxon>
    </lineage>
</organism>
<sequence length="719" mass="77715">MLRKKGLLIAGLVAAIILAGSIVLVRVYFVDAAQNLLSEMTEMGVVMEDIEIHYSPLPYLLVHNLEINNGTDSVRIPMLEIYPDIPSLLVGNIKLRHVILQDPDIQTAAHRSGSDSTGFEMPEFFPARLDVVSGKLLLTNGYQGTPLTVSASMEKETGGFSFNVRSASIAELGFKFSGKMDMLSASPLKLGLQATECSIDPAAFLGFLTGFGYLGNSTIPELADAGKFETRNLDFNVDSAMGTMSFQAGELVLDQSNGKNLSVNIGQGGSYQISIEEIHIDAGELYSMAQKSERGRNATQALCDSAKLKSIKPKGQLILKSVSLSSPASSVNTSRSAGLSGKMTVSAKDLALILESSEGKKQELNISDIDADIEIKDGKPIVSVRTFNVASVAGGDCNLQASFSFPFEMRQVRFKAEARDFSLFDYMITGDAEKKSPLKTLFDTQLVNKGTKISASGYFNSPYDKRAGLEAVLYSLSIRSPEQNDTDPVDKNFDFSVLLGGTLNGKASIRRFYYNDWPFSDVAVYLQSGATRAVLKASGKLFHLNLNADAVFSKEELAAQCSVKGRGDSLPSLIACFAEDLSVSLRGKVYLNANVFVQGKRPKELAESAQGDGTILVDGLQILNLANIDPRLGFFIDILDAVSKKSEAGEGLNFNSARVRAAISGKKVVIDSFSLEGNLLQAWGDGTYFLNDNRLKLDGKVRSLLGTVNTVNIDRRLKS</sequence>
<protein>
    <submittedName>
        <fullName evidence="2">AsmA-like C-terminal region</fullName>
    </submittedName>
</protein>
<evidence type="ECO:0000313" key="2">
    <source>
        <dbReference type="EMBL" id="SDL06622.1"/>
    </source>
</evidence>
<proteinExistence type="predicted"/>
<keyword evidence="3" id="KW-1185">Reference proteome</keyword>
<dbReference type="EMBL" id="FNGA01000003">
    <property type="protein sequence ID" value="SDL06622.1"/>
    <property type="molecule type" value="Genomic_DNA"/>
</dbReference>